<proteinExistence type="predicted"/>
<evidence type="ECO:0000313" key="1">
    <source>
        <dbReference type="EMBL" id="KAF2703079.1"/>
    </source>
</evidence>
<gene>
    <name evidence="1" type="ORF">K504DRAFT_520827</name>
</gene>
<accession>A0A6G1JR32</accession>
<dbReference type="Proteomes" id="UP000799428">
    <property type="component" value="Unassembled WGS sequence"/>
</dbReference>
<protein>
    <submittedName>
        <fullName evidence="1">Uncharacterized protein</fullName>
    </submittedName>
</protein>
<evidence type="ECO:0000313" key="2">
    <source>
        <dbReference type="Proteomes" id="UP000799428"/>
    </source>
</evidence>
<name>A0A6G1JR32_9PLEO</name>
<dbReference type="EMBL" id="MU005790">
    <property type="protein sequence ID" value="KAF2703079.1"/>
    <property type="molecule type" value="Genomic_DNA"/>
</dbReference>
<organism evidence="1 2">
    <name type="scientific">Pleomassaria siparia CBS 279.74</name>
    <dbReference type="NCBI Taxonomy" id="1314801"/>
    <lineage>
        <taxon>Eukaryota</taxon>
        <taxon>Fungi</taxon>
        <taxon>Dikarya</taxon>
        <taxon>Ascomycota</taxon>
        <taxon>Pezizomycotina</taxon>
        <taxon>Dothideomycetes</taxon>
        <taxon>Pleosporomycetidae</taxon>
        <taxon>Pleosporales</taxon>
        <taxon>Pleomassariaceae</taxon>
        <taxon>Pleomassaria</taxon>
    </lineage>
</organism>
<keyword evidence="2" id="KW-1185">Reference proteome</keyword>
<reference evidence="1" key="1">
    <citation type="journal article" date="2020" name="Stud. Mycol.">
        <title>101 Dothideomycetes genomes: a test case for predicting lifestyles and emergence of pathogens.</title>
        <authorList>
            <person name="Haridas S."/>
            <person name="Albert R."/>
            <person name="Binder M."/>
            <person name="Bloem J."/>
            <person name="Labutti K."/>
            <person name="Salamov A."/>
            <person name="Andreopoulos B."/>
            <person name="Baker S."/>
            <person name="Barry K."/>
            <person name="Bills G."/>
            <person name="Bluhm B."/>
            <person name="Cannon C."/>
            <person name="Castanera R."/>
            <person name="Culley D."/>
            <person name="Daum C."/>
            <person name="Ezra D."/>
            <person name="Gonzalez J."/>
            <person name="Henrissat B."/>
            <person name="Kuo A."/>
            <person name="Liang C."/>
            <person name="Lipzen A."/>
            <person name="Lutzoni F."/>
            <person name="Magnuson J."/>
            <person name="Mondo S."/>
            <person name="Nolan M."/>
            <person name="Ohm R."/>
            <person name="Pangilinan J."/>
            <person name="Park H.-J."/>
            <person name="Ramirez L."/>
            <person name="Alfaro M."/>
            <person name="Sun H."/>
            <person name="Tritt A."/>
            <person name="Yoshinaga Y."/>
            <person name="Zwiers L.-H."/>
            <person name="Turgeon B."/>
            <person name="Goodwin S."/>
            <person name="Spatafora J."/>
            <person name="Crous P."/>
            <person name="Grigoriev I."/>
        </authorList>
    </citation>
    <scope>NUCLEOTIDE SEQUENCE</scope>
    <source>
        <strain evidence="1">CBS 279.74</strain>
    </source>
</reference>
<sequence>SRHKYIQIHTSSTDAGRLSDLSKPQRTRSNIIIIIIIITSTPPKPTTPTLSSPPGQESELQMSTRKTMVNAKQILDDYEQKKLSLVKALAHLSILKRWIPETEHKKNGDAINSLYLHRVAVLLQERESPGDILEDWEVLLEEAVRMKNAFKKKEVSMEEALATVKHFNGVFEKEHHNTLYEMVEEEKLAIKEEEAREYLEGKTESQ</sequence>
<feature type="non-terminal residue" evidence="1">
    <location>
        <position position="1"/>
    </location>
</feature>
<dbReference type="AlphaFoldDB" id="A0A6G1JR32"/>